<name>A0ABU1L9Q2_9FLAO</name>
<evidence type="ECO:0000313" key="2">
    <source>
        <dbReference type="Proteomes" id="UP001184853"/>
    </source>
</evidence>
<sequence>MNIQTRKLKFIQEFLKVQSEELISRLEKILINNEDNFNPFSIEELNARIDQSLQDSKNDMITESNNLLFKIKQWY</sequence>
<evidence type="ECO:0000313" key="1">
    <source>
        <dbReference type="EMBL" id="MDR6403456.1"/>
    </source>
</evidence>
<proteinExistence type="predicted"/>
<dbReference type="RefSeq" id="WP_115981756.1">
    <property type="nucleotide sequence ID" value="NZ_JAVDQS010000001.1"/>
</dbReference>
<organism evidence="1 2">
    <name type="scientific">Chryseobacterium geocarposphaerae</name>
    <dbReference type="NCBI Taxonomy" id="1416776"/>
    <lineage>
        <taxon>Bacteria</taxon>
        <taxon>Pseudomonadati</taxon>
        <taxon>Bacteroidota</taxon>
        <taxon>Flavobacteriia</taxon>
        <taxon>Flavobacteriales</taxon>
        <taxon>Weeksellaceae</taxon>
        <taxon>Chryseobacterium group</taxon>
        <taxon>Chryseobacterium</taxon>
    </lineage>
</organism>
<dbReference type="Proteomes" id="UP001184853">
    <property type="component" value="Unassembled WGS sequence"/>
</dbReference>
<comment type="caution">
    <text evidence="1">The sequence shown here is derived from an EMBL/GenBank/DDBJ whole genome shotgun (WGS) entry which is preliminary data.</text>
</comment>
<dbReference type="EMBL" id="JAVDQS010000001">
    <property type="protein sequence ID" value="MDR6403456.1"/>
    <property type="molecule type" value="Genomic_DNA"/>
</dbReference>
<gene>
    <name evidence="1" type="ORF">J2781_000360</name>
</gene>
<reference evidence="1 2" key="1">
    <citation type="submission" date="2023-07" db="EMBL/GenBank/DDBJ databases">
        <title>Sorghum-associated microbial communities from plants grown in Nebraska, USA.</title>
        <authorList>
            <person name="Schachtman D."/>
        </authorList>
    </citation>
    <scope>NUCLEOTIDE SEQUENCE [LARGE SCALE GENOMIC DNA]</scope>
    <source>
        <strain evidence="1 2">DS1709</strain>
    </source>
</reference>
<protein>
    <recommendedName>
        <fullName evidence="3">Addiction module component</fullName>
    </recommendedName>
</protein>
<keyword evidence="2" id="KW-1185">Reference proteome</keyword>
<accession>A0ABU1L9Q2</accession>
<evidence type="ECO:0008006" key="3">
    <source>
        <dbReference type="Google" id="ProtNLM"/>
    </source>
</evidence>